<dbReference type="InterPro" id="IPR050781">
    <property type="entry name" value="CWC22_splicing_factor"/>
</dbReference>
<keyword evidence="3" id="KW-0507">mRNA processing</keyword>
<dbReference type="Proteomes" id="UP000198372">
    <property type="component" value="Unassembled WGS sequence"/>
</dbReference>
<dbReference type="SMART" id="SM00543">
    <property type="entry name" value="MIF4G"/>
    <property type="match status" value="1"/>
</dbReference>
<dbReference type="Gene3D" id="1.25.40.180">
    <property type="match status" value="1"/>
</dbReference>
<keyword evidence="9" id="KW-1185">Reference proteome</keyword>
<feature type="compositionally biased region" description="Low complexity" evidence="6">
    <location>
        <begin position="702"/>
        <end position="714"/>
    </location>
</feature>
<dbReference type="GO" id="GO:0003723">
    <property type="term" value="F:RNA binding"/>
    <property type="evidence" value="ECO:0007669"/>
    <property type="project" value="InterPro"/>
</dbReference>
<dbReference type="InterPro" id="IPR003891">
    <property type="entry name" value="Initiation_fac_eIF4g_MI"/>
</dbReference>
<comment type="similarity">
    <text evidence="2">Belongs to the CWC22 family.</text>
</comment>
<dbReference type="OrthoDB" id="1924287at2759"/>
<dbReference type="Pfam" id="PF02847">
    <property type="entry name" value="MA3"/>
    <property type="match status" value="1"/>
</dbReference>
<keyword evidence="4" id="KW-0508">mRNA splicing</keyword>
<feature type="compositionally biased region" description="Basic residues" evidence="6">
    <location>
        <begin position="691"/>
        <end position="701"/>
    </location>
</feature>
<feature type="region of interest" description="Disordered" evidence="6">
    <location>
        <begin position="404"/>
        <end position="440"/>
    </location>
</feature>
<dbReference type="AlphaFoldDB" id="A0A238F7K8"/>
<name>A0A238F7K8_9BASI</name>
<feature type="region of interest" description="Disordered" evidence="6">
    <location>
        <begin position="657"/>
        <end position="890"/>
    </location>
</feature>
<dbReference type="GO" id="GO:0000398">
    <property type="term" value="P:mRNA splicing, via spliceosome"/>
    <property type="evidence" value="ECO:0007669"/>
    <property type="project" value="TreeGrafter"/>
</dbReference>
<evidence type="ECO:0000259" key="7">
    <source>
        <dbReference type="PROSITE" id="PS51366"/>
    </source>
</evidence>
<evidence type="ECO:0000313" key="8">
    <source>
        <dbReference type="EMBL" id="SCV69137.1"/>
    </source>
</evidence>
<dbReference type="GO" id="GO:0071013">
    <property type="term" value="C:catalytic step 2 spliceosome"/>
    <property type="evidence" value="ECO:0007669"/>
    <property type="project" value="TreeGrafter"/>
</dbReference>
<evidence type="ECO:0000256" key="6">
    <source>
        <dbReference type="SAM" id="MobiDB-lite"/>
    </source>
</evidence>
<dbReference type="InterPro" id="IPR003890">
    <property type="entry name" value="MIF4G-like_typ-3"/>
</dbReference>
<feature type="compositionally biased region" description="Basic and acidic residues" evidence="6">
    <location>
        <begin position="431"/>
        <end position="440"/>
    </location>
</feature>
<feature type="compositionally biased region" description="Low complexity" evidence="6">
    <location>
        <begin position="1"/>
        <end position="15"/>
    </location>
</feature>
<evidence type="ECO:0000256" key="3">
    <source>
        <dbReference type="ARBA" id="ARBA00022664"/>
    </source>
</evidence>
<dbReference type="Pfam" id="PF02854">
    <property type="entry name" value="MIF4G"/>
    <property type="match status" value="1"/>
</dbReference>
<feature type="compositionally biased region" description="Acidic residues" evidence="6">
    <location>
        <begin position="404"/>
        <end position="430"/>
    </location>
</feature>
<feature type="region of interest" description="Disordered" evidence="6">
    <location>
        <begin position="1"/>
        <end position="30"/>
    </location>
</feature>
<dbReference type="STRING" id="269621.A0A238F7K8"/>
<protein>
    <submittedName>
        <fullName evidence="8">BQ2448_2157 protein</fullName>
    </submittedName>
</protein>
<evidence type="ECO:0000256" key="1">
    <source>
        <dbReference type="ARBA" id="ARBA00004123"/>
    </source>
</evidence>
<evidence type="ECO:0000313" key="9">
    <source>
        <dbReference type="Proteomes" id="UP000198372"/>
    </source>
</evidence>
<keyword evidence="5" id="KW-0539">Nucleus</keyword>
<dbReference type="InterPro" id="IPR016024">
    <property type="entry name" value="ARM-type_fold"/>
</dbReference>
<feature type="compositionally biased region" description="Gly residues" evidence="6">
    <location>
        <begin position="859"/>
        <end position="870"/>
    </location>
</feature>
<comment type="subcellular location">
    <subcellularLocation>
        <location evidence="1">Nucleus</location>
    </subcellularLocation>
</comment>
<dbReference type="PANTHER" id="PTHR18034">
    <property type="entry name" value="CELL CYCLE CONTROL PROTEIN CWF22-RELATED"/>
    <property type="match status" value="1"/>
</dbReference>
<accession>A0A238F7K8</accession>
<evidence type="ECO:0000256" key="5">
    <source>
        <dbReference type="ARBA" id="ARBA00023242"/>
    </source>
</evidence>
<sequence>MYLPSARGASYASRSPSPPSHRRRQRDASPPALNALASTIEMPQIRDHDPVRRRERERQMALDLANAELKAATEQAVVPRVDPVQEMKQMASTKGGGAYIPPHRLRAMLAQQAEKDASSAEYQRLTWEALRKSLNGLINKVTASNIKLIVPTIFGENLIRGRGLFARSIMRAQASSLPFTPVFASLVSVINSKLPQVGELLVHRLIHQFKRSLKRNDKVSPRMLLSTGIHPSRDVFALTPRALPQATLVATTMFIAHLVNHSVVWEALALEIFFTLLTDPTDDSVEIAVTFMREVGATLSDSSARATNQIFDEFRKILNESIISKRVQYMVEVLFQVRRDKFEQHPKIGEGLDLVEEEDLIMHNIELDDADIKVQEMLNVFKFDPNYEENEAIYAEMKRDILGDSEDEDESAEDGDTEDSDEEGSEDEPDDGIKADGTVDVHDQTGANLVNLRRTIYLTIMSALDFEEAVHKLLRIHLPDHQAGEMCNMIIECCSQERTYSKFYGLMGERFAKLNRMWTEAYEQCFQTYYDTIHRYETNRLRNIARFFGHLLATDAIAWSVLEHIRMNEDDTTSSSRIFIKIMFQEVTEGMGLKKLKERLAEESMQPYLTHIFPIDNPKNTRFSINFFTSIGLGAVTEEMREHLKRAPQIMLEQRRALEAEDSSDSDTTSSSESSLSSSSLSSSSYDSRRHGGGRKGRSRSRSYSSKSRSSSRSPVRRDGKIAPRRRSPSVSRSRSRSRSVSRSRSRTRSLTPPRRRYDSRSPPPRSRYRDDSRSPPRRRGSPPPRRGRDVSRSPPPAKRRSPSPDRSKDGAVGGGTGSFIHPSRLALQQGGGPGGPRGSGNDRYGNRPPRQGFQNREGGLGYDKGGGRGFNNAPPRDNGYGNRGGGGGR</sequence>
<dbReference type="SUPFAM" id="SSF48371">
    <property type="entry name" value="ARM repeat"/>
    <property type="match status" value="1"/>
</dbReference>
<feature type="compositionally biased region" description="Low complexity" evidence="6">
    <location>
        <begin position="666"/>
        <end position="686"/>
    </location>
</feature>
<evidence type="ECO:0000256" key="4">
    <source>
        <dbReference type="ARBA" id="ARBA00023187"/>
    </source>
</evidence>
<organism evidence="8 9">
    <name type="scientific">Microbotryum intermedium</name>
    <dbReference type="NCBI Taxonomy" id="269621"/>
    <lineage>
        <taxon>Eukaryota</taxon>
        <taxon>Fungi</taxon>
        <taxon>Dikarya</taxon>
        <taxon>Basidiomycota</taxon>
        <taxon>Pucciniomycotina</taxon>
        <taxon>Microbotryomycetes</taxon>
        <taxon>Microbotryales</taxon>
        <taxon>Microbotryaceae</taxon>
        <taxon>Microbotryum</taxon>
    </lineage>
</organism>
<feature type="compositionally biased region" description="Basic residues" evidence="6">
    <location>
        <begin position="723"/>
        <end position="748"/>
    </location>
</feature>
<evidence type="ECO:0000256" key="2">
    <source>
        <dbReference type="ARBA" id="ARBA00006856"/>
    </source>
</evidence>
<dbReference type="SMART" id="SM00544">
    <property type="entry name" value="MA3"/>
    <property type="match status" value="1"/>
</dbReference>
<dbReference type="PROSITE" id="PS51366">
    <property type="entry name" value="MI"/>
    <property type="match status" value="1"/>
</dbReference>
<dbReference type="EMBL" id="FMSP01000004">
    <property type="protein sequence ID" value="SCV69137.1"/>
    <property type="molecule type" value="Genomic_DNA"/>
</dbReference>
<dbReference type="PANTHER" id="PTHR18034:SF3">
    <property type="entry name" value="PRE-MRNA-SPLICING FACTOR CWC22 HOMOLOG"/>
    <property type="match status" value="1"/>
</dbReference>
<gene>
    <name evidence="8" type="ORF">BQ2448_2157</name>
</gene>
<feature type="domain" description="MI" evidence="7">
    <location>
        <begin position="451"/>
        <end position="567"/>
    </location>
</feature>
<reference evidence="9" key="1">
    <citation type="submission" date="2016-09" db="EMBL/GenBank/DDBJ databases">
        <authorList>
            <person name="Jeantristanb JTB J.-T."/>
            <person name="Ricardo R."/>
        </authorList>
    </citation>
    <scope>NUCLEOTIDE SEQUENCE [LARGE SCALE GENOMIC DNA]</scope>
</reference>
<proteinExistence type="inferred from homology"/>
<feature type="compositionally biased region" description="Gly residues" evidence="6">
    <location>
        <begin position="830"/>
        <end position="839"/>
    </location>
</feature>